<dbReference type="Gene3D" id="1.10.1060.10">
    <property type="entry name" value="Alpha-helical ferredoxin"/>
    <property type="match status" value="1"/>
</dbReference>
<keyword evidence="3" id="KW-0411">Iron-sulfur</keyword>
<accession>A0A934RTS1</accession>
<dbReference type="InterPro" id="IPR017900">
    <property type="entry name" value="4Fe4S_Fe_S_CS"/>
</dbReference>
<dbReference type="RefSeq" id="WP_200354451.1">
    <property type="nucleotide sequence ID" value="NZ_JAENIL010000007.1"/>
</dbReference>
<dbReference type="Pfam" id="PF17179">
    <property type="entry name" value="Fer4_22"/>
    <property type="match status" value="1"/>
</dbReference>
<comment type="caution">
    <text evidence="5">The sequence shown here is derived from an EMBL/GenBank/DDBJ whole genome shotgun (WGS) entry which is preliminary data.</text>
</comment>
<dbReference type="EMBL" id="JAENIL010000007">
    <property type="protein sequence ID" value="MBK1876236.1"/>
    <property type="molecule type" value="Genomic_DNA"/>
</dbReference>
<dbReference type="InterPro" id="IPR009051">
    <property type="entry name" value="Helical_ferredxn"/>
</dbReference>
<keyword evidence="2" id="KW-0408">Iron</keyword>
<sequence length="381" mass="43119">MRNNSGGVIQRADIGQLLSVLTEKGYITIGPTLRDNTIVYDEIESVQDLPIGWTDIQAPGSYRLIKRDDEALFAYNTAPQSWKRYLNPPRIRLWKAQRTEGGGFTVDPEDYAPSKYAFIGVRACELKAILIQDKVFLGGYKDPCYQSRREGAFIVAVNCTQANETCFCASMNSGPKAESDYDLALTEIIDEQRHEFVVECGSERGEEILKELQHRPVEAEDSQRVDERIQETISQMGRSMDTHRLQSLLASQPNHPRWEEVAERCLSCANCTMACPTCFCSTVEDVTDLTGDHAERWRQWDSCFTMDFTYISGGHVRSSVMSRYRQWMTHKLSTWHDQFGVSGCVGCGRCITWCPVGIDITEEVAAFQNSHSQKTTNSVEK</sequence>
<evidence type="ECO:0000313" key="6">
    <source>
        <dbReference type="Proteomes" id="UP000617628"/>
    </source>
</evidence>
<dbReference type="PROSITE" id="PS51379">
    <property type="entry name" value="4FE4S_FER_2"/>
    <property type="match status" value="2"/>
</dbReference>
<keyword evidence="6" id="KW-1185">Reference proteome</keyword>
<dbReference type="AlphaFoldDB" id="A0A934RTS1"/>
<dbReference type="GO" id="GO:0051536">
    <property type="term" value="F:iron-sulfur cluster binding"/>
    <property type="evidence" value="ECO:0007669"/>
    <property type="project" value="UniProtKB-KW"/>
</dbReference>
<keyword evidence="1" id="KW-0479">Metal-binding</keyword>
<evidence type="ECO:0000256" key="2">
    <source>
        <dbReference type="ARBA" id="ARBA00023004"/>
    </source>
</evidence>
<dbReference type="SUPFAM" id="SSF46548">
    <property type="entry name" value="alpha-helical ferredoxin"/>
    <property type="match status" value="1"/>
</dbReference>
<evidence type="ECO:0000259" key="4">
    <source>
        <dbReference type="PROSITE" id="PS51379"/>
    </source>
</evidence>
<evidence type="ECO:0000313" key="5">
    <source>
        <dbReference type="EMBL" id="MBK1876236.1"/>
    </source>
</evidence>
<protein>
    <submittedName>
        <fullName evidence="5">4Fe-4S dicluster domain-containing protein</fullName>
    </submittedName>
</protein>
<dbReference type="PROSITE" id="PS00198">
    <property type="entry name" value="4FE4S_FER_1"/>
    <property type="match status" value="2"/>
</dbReference>
<proteinExistence type="predicted"/>
<dbReference type="InterPro" id="IPR017896">
    <property type="entry name" value="4Fe4S_Fe-S-bd"/>
</dbReference>
<reference evidence="5" key="1">
    <citation type="submission" date="2021-01" db="EMBL/GenBank/DDBJ databases">
        <title>Modified the classification status of verrucomicrobia.</title>
        <authorList>
            <person name="Feng X."/>
        </authorList>
    </citation>
    <scope>NUCLEOTIDE SEQUENCE</scope>
    <source>
        <strain evidence="5">KCTC 13126</strain>
    </source>
</reference>
<feature type="domain" description="4Fe-4S ferredoxin-type" evidence="4">
    <location>
        <begin position="335"/>
        <end position="363"/>
    </location>
</feature>
<dbReference type="PANTHER" id="PTHR40447">
    <property type="entry name" value="ANAEROBIC SULFITE REDUCTASE SUBUNIT A"/>
    <property type="match status" value="1"/>
</dbReference>
<dbReference type="PANTHER" id="PTHR40447:SF1">
    <property type="entry name" value="ANAEROBIC SULFITE REDUCTASE SUBUNIT A"/>
    <property type="match status" value="1"/>
</dbReference>
<dbReference type="GO" id="GO:0046872">
    <property type="term" value="F:metal ion binding"/>
    <property type="evidence" value="ECO:0007669"/>
    <property type="project" value="UniProtKB-KW"/>
</dbReference>
<name>A0A934RTS1_9BACT</name>
<dbReference type="Proteomes" id="UP000617628">
    <property type="component" value="Unassembled WGS sequence"/>
</dbReference>
<feature type="domain" description="4Fe-4S ferredoxin-type" evidence="4">
    <location>
        <begin position="254"/>
        <end position="286"/>
    </location>
</feature>
<evidence type="ECO:0000256" key="1">
    <source>
        <dbReference type="ARBA" id="ARBA00022723"/>
    </source>
</evidence>
<evidence type="ECO:0000256" key="3">
    <source>
        <dbReference type="ARBA" id="ARBA00023014"/>
    </source>
</evidence>
<gene>
    <name evidence="5" type="ORF">JIN87_05110</name>
</gene>
<organism evidence="5 6">
    <name type="scientific">Pelagicoccus mobilis</name>
    <dbReference type="NCBI Taxonomy" id="415221"/>
    <lineage>
        <taxon>Bacteria</taxon>
        <taxon>Pseudomonadati</taxon>
        <taxon>Verrucomicrobiota</taxon>
        <taxon>Opitutia</taxon>
        <taxon>Puniceicoccales</taxon>
        <taxon>Pelagicoccaceae</taxon>
        <taxon>Pelagicoccus</taxon>
    </lineage>
</organism>